<dbReference type="InterPro" id="IPR024336">
    <property type="entry name" value="tRNA_splic_suSen54_N"/>
</dbReference>
<evidence type="ECO:0000256" key="1">
    <source>
        <dbReference type="ARBA" id="ARBA00005736"/>
    </source>
</evidence>
<dbReference type="PANTHER" id="PTHR21027">
    <property type="entry name" value="TRNA-SPLICING ENDONUCLEASE SUBUNIT SEN54"/>
    <property type="match status" value="1"/>
</dbReference>
<evidence type="ECO:0000256" key="3">
    <source>
        <dbReference type="SAM" id="MobiDB-lite"/>
    </source>
</evidence>
<evidence type="ECO:0000259" key="4">
    <source>
        <dbReference type="Pfam" id="PF12928"/>
    </source>
</evidence>
<feature type="domain" description="tRNA-splicing endonuclease subunit Sen54 N-terminal" evidence="4">
    <location>
        <begin position="31"/>
        <end position="83"/>
    </location>
</feature>
<dbReference type="PANTHER" id="PTHR21027:SF1">
    <property type="entry name" value="TRNA-SPLICING ENDONUCLEASE SUBUNIT SEN54"/>
    <property type="match status" value="1"/>
</dbReference>
<gene>
    <name evidence="5" type="ORF">MP_TR2219_c0_g1_i1_g.6727</name>
</gene>
<proteinExistence type="inferred from homology"/>
<dbReference type="Pfam" id="PF12928">
    <property type="entry name" value="tRNA_int_end_N2"/>
    <property type="match status" value="1"/>
</dbReference>
<evidence type="ECO:0000313" key="5">
    <source>
        <dbReference type="EMBL" id="JAU84884.1"/>
    </source>
</evidence>
<dbReference type="GO" id="GO:0000214">
    <property type="term" value="C:tRNA-intron endonuclease complex"/>
    <property type="evidence" value="ECO:0007669"/>
    <property type="project" value="TreeGrafter"/>
</dbReference>
<keyword evidence="2" id="KW-0819">tRNA processing</keyword>
<sequence length="289" mass="32085">MEEKDWEGSSSSENEAGFPNDDDEEFHSGGSGPRLQFRVGSSKARWIAELRMAEVEVKRGKLWTTTGIIRSGKAYCLIEEALYAANKNNITSFLEFSLYSNYLMNVSSFCAFAFSSLGCRYLSEIGELQILGDKDDTVIPLKDLYEKIAEEKSGCCWENYEAYRYLKSLGYIIGRHGVPWTSKDAAAISTPSGEEESVCASDTVTKLLGDMQVCEARAVFDVYLPNSRFKKSSPGEPNFVACFSGDSPPSKEDIKFLQSRVAAPLMFCHIAQGRVSFFSFSSIDLPVLP</sequence>
<dbReference type="EMBL" id="GEVM01021054">
    <property type="protein sequence ID" value="JAU84884.1"/>
    <property type="molecule type" value="Transcribed_RNA"/>
</dbReference>
<dbReference type="AlphaFoldDB" id="A0A1J3IZM3"/>
<feature type="region of interest" description="Disordered" evidence="3">
    <location>
        <begin position="1"/>
        <end position="35"/>
    </location>
</feature>
<name>A0A1J3IZM3_NOCCA</name>
<accession>A0A1J3IZM3</accession>
<reference evidence="5" key="1">
    <citation type="submission" date="2016-07" db="EMBL/GenBank/DDBJ databases">
        <title>De novo transcriptome assembly of four accessions of the metal hyperaccumulator plant Noccaea caerulescens.</title>
        <authorList>
            <person name="Blande D."/>
            <person name="Halimaa P."/>
            <person name="Tervahauta A.I."/>
            <person name="Aarts M.G."/>
            <person name="Karenlampi S.O."/>
        </authorList>
    </citation>
    <scope>NUCLEOTIDE SEQUENCE</scope>
</reference>
<protein>
    <recommendedName>
        <fullName evidence="4">tRNA-splicing endonuclease subunit Sen54 N-terminal domain-containing protein</fullName>
    </recommendedName>
</protein>
<evidence type="ECO:0000256" key="2">
    <source>
        <dbReference type="ARBA" id="ARBA00022694"/>
    </source>
</evidence>
<comment type="similarity">
    <text evidence="1">Belongs to the SEN54 family.</text>
</comment>
<organism evidence="5">
    <name type="scientific">Noccaea caerulescens</name>
    <name type="common">Alpine penny-cress</name>
    <name type="synonym">Thlaspi caerulescens</name>
    <dbReference type="NCBI Taxonomy" id="107243"/>
    <lineage>
        <taxon>Eukaryota</taxon>
        <taxon>Viridiplantae</taxon>
        <taxon>Streptophyta</taxon>
        <taxon>Embryophyta</taxon>
        <taxon>Tracheophyta</taxon>
        <taxon>Spermatophyta</taxon>
        <taxon>Magnoliopsida</taxon>
        <taxon>eudicotyledons</taxon>
        <taxon>Gunneridae</taxon>
        <taxon>Pentapetalae</taxon>
        <taxon>rosids</taxon>
        <taxon>malvids</taxon>
        <taxon>Brassicales</taxon>
        <taxon>Brassicaceae</taxon>
        <taxon>Coluteocarpeae</taxon>
        <taxon>Noccaea</taxon>
    </lineage>
</organism>
<dbReference type="GO" id="GO:0000379">
    <property type="term" value="P:tRNA-type intron splice site recognition and cleavage"/>
    <property type="evidence" value="ECO:0007669"/>
    <property type="project" value="TreeGrafter"/>
</dbReference>
<dbReference type="InterPro" id="IPR024337">
    <property type="entry name" value="tRNA_splic_suSen54"/>
</dbReference>